<gene>
    <name evidence="17" type="ORF">PLANPX_0911</name>
</gene>
<evidence type="ECO:0000259" key="16">
    <source>
        <dbReference type="PROSITE" id="PS50110"/>
    </source>
</evidence>
<dbReference type="InterPro" id="IPR011990">
    <property type="entry name" value="TPR-like_helical_dom_sf"/>
</dbReference>
<dbReference type="InterPro" id="IPR004358">
    <property type="entry name" value="Sig_transdc_His_kin-like_C"/>
</dbReference>
<dbReference type="FunFam" id="1.10.287.130:FF:000002">
    <property type="entry name" value="Two-component osmosensing histidine kinase"/>
    <property type="match status" value="1"/>
</dbReference>
<dbReference type="SUPFAM" id="SSF48452">
    <property type="entry name" value="TPR-like"/>
    <property type="match status" value="2"/>
</dbReference>
<dbReference type="InterPro" id="IPR000719">
    <property type="entry name" value="Prot_kinase_dom"/>
</dbReference>
<dbReference type="InterPro" id="IPR003594">
    <property type="entry name" value="HATPase_dom"/>
</dbReference>
<dbReference type="PROSITE" id="PS50011">
    <property type="entry name" value="PROTEIN_KINASE_DOM"/>
    <property type="match status" value="1"/>
</dbReference>
<keyword evidence="5" id="KW-0547">Nucleotide-binding</keyword>
<keyword evidence="7" id="KW-0067">ATP-binding</keyword>
<evidence type="ECO:0000256" key="1">
    <source>
        <dbReference type="ARBA" id="ARBA00000085"/>
    </source>
</evidence>
<dbReference type="SMART" id="SM00448">
    <property type="entry name" value="REC"/>
    <property type="match status" value="1"/>
</dbReference>
<dbReference type="InterPro" id="IPR036890">
    <property type="entry name" value="HATPase_C_sf"/>
</dbReference>
<keyword evidence="6" id="KW-0418">Kinase</keyword>
<comment type="catalytic activity">
    <reaction evidence="1">
        <text>ATP + protein L-histidine = ADP + protein N-phospho-L-histidine.</text>
        <dbReference type="EC" id="2.7.13.3"/>
    </reaction>
</comment>
<evidence type="ECO:0000256" key="6">
    <source>
        <dbReference type="ARBA" id="ARBA00022777"/>
    </source>
</evidence>
<evidence type="ECO:0000256" key="9">
    <source>
        <dbReference type="ARBA" id="ARBA00064003"/>
    </source>
</evidence>
<dbReference type="Gene3D" id="1.10.287.130">
    <property type="match status" value="1"/>
</dbReference>
<dbReference type="InterPro" id="IPR027417">
    <property type="entry name" value="P-loop_NTPase"/>
</dbReference>
<protein>
    <recommendedName>
        <fullName evidence="10">Sensory/regulatory protein RpfC</fullName>
        <ecNumber evidence="2">2.7.13.3</ecNumber>
    </recommendedName>
</protein>
<keyword evidence="3 11" id="KW-0597">Phosphoprotein</keyword>
<dbReference type="Gene3D" id="3.30.565.10">
    <property type="entry name" value="Histidine kinase-like ATPase, C-terminal domain"/>
    <property type="match status" value="1"/>
</dbReference>
<evidence type="ECO:0000256" key="5">
    <source>
        <dbReference type="ARBA" id="ARBA00022741"/>
    </source>
</evidence>
<name>A0A5K7XE57_9BACT</name>
<dbReference type="EMBL" id="AP021861">
    <property type="protein sequence ID" value="BBO31299.1"/>
    <property type="molecule type" value="Genomic_DNA"/>
</dbReference>
<dbReference type="Pfam" id="PF13191">
    <property type="entry name" value="AAA_16"/>
    <property type="match status" value="1"/>
</dbReference>
<dbReference type="SUPFAM" id="SSF52540">
    <property type="entry name" value="P-loop containing nucleoside triphosphate hydrolases"/>
    <property type="match status" value="1"/>
</dbReference>
<feature type="domain" description="Response regulatory" evidence="16">
    <location>
        <begin position="1696"/>
        <end position="1808"/>
    </location>
</feature>
<dbReference type="SMART" id="SM00387">
    <property type="entry name" value="HATPase_c"/>
    <property type="match status" value="1"/>
</dbReference>
<dbReference type="SUPFAM" id="SSF56112">
    <property type="entry name" value="Protein kinase-like (PK-like)"/>
    <property type="match status" value="1"/>
</dbReference>
<dbReference type="Gene3D" id="1.25.40.10">
    <property type="entry name" value="Tetratricopeptide repeat domain"/>
    <property type="match status" value="2"/>
</dbReference>
<dbReference type="InterPro" id="IPR003018">
    <property type="entry name" value="GAF"/>
</dbReference>
<feature type="domain" description="Response regulatory" evidence="16">
    <location>
        <begin position="1832"/>
        <end position="1951"/>
    </location>
</feature>
<dbReference type="SMART" id="SM00220">
    <property type="entry name" value="S_TKc"/>
    <property type="match status" value="1"/>
</dbReference>
<dbReference type="Pfam" id="PF02518">
    <property type="entry name" value="HATPase_c"/>
    <property type="match status" value="1"/>
</dbReference>
<evidence type="ECO:0000259" key="14">
    <source>
        <dbReference type="PROSITE" id="PS50011"/>
    </source>
</evidence>
<dbReference type="SUPFAM" id="SSF55874">
    <property type="entry name" value="ATPase domain of HSP90 chaperone/DNA topoisomerase II/histidine kinase"/>
    <property type="match status" value="1"/>
</dbReference>
<dbReference type="SUPFAM" id="SSF52172">
    <property type="entry name" value="CheY-like"/>
    <property type="match status" value="2"/>
</dbReference>
<dbReference type="KEGG" id="lpav:PLANPX_0911"/>
<dbReference type="SUPFAM" id="SSF55781">
    <property type="entry name" value="GAF domain-like"/>
    <property type="match status" value="1"/>
</dbReference>
<keyword evidence="13" id="KW-0175">Coiled coil</keyword>
<dbReference type="GO" id="GO:0000155">
    <property type="term" value="F:phosphorelay sensor kinase activity"/>
    <property type="evidence" value="ECO:0007669"/>
    <property type="project" value="InterPro"/>
</dbReference>
<evidence type="ECO:0000256" key="2">
    <source>
        <dbReference type="ARBA" id="ARBA00012438"/>
    </source>
</evidence>
<dbReference type="Pfam" id="PF00512">
    <property type="entry name" value="HisKA"/>
    <property type="match status" value="1"/>
</dbReference>
<dbReference type="PRINTS" id="PR00344">
    <property type="entry name" value="BCTRLSENSOR"/>
</dbReference>
<evidence type="ECO:0000313" key="17">
    <source>
        <dbReference type="EMBL" id="BBO31299.1"/>
    </source>
</evidence>
<dbReference type="SUPFAM" id="SSF47384">
    <property type="entry name" value="Homodimeric domain of signal transducing histidine kinase"/>
    <property type="match status" value="1"/>
</dbReference>
<comment type="subunit">
    <text evidence="9">At low DSF concentrations, interacts with RpfF.</text>
</comment>
<evidence type="ECO:0000256" key="12">
    <source>
        <dbReference type="PROSITE-ProRule" id="PRU00339"/>
    </source>
</evidence>
<dbReference type="GO" id="GO:0005524">
    <property type="term" value="F:ATP binding"/>
    <property type="evidence" value="ECO:0007669"/>
    <property type="project" value="UniProtKB-KW"/>
</dbReference>
<reference evidence="18" key="1">
    <citation type="submission" date="2019-10" db="EMBL/GenBank/DDBJ databases">
        <title>Lacipirellula parvula gen. nov., sp. nov., representing a lineage of planctomycetes widespread in freshwater anoxic habitats, and description of the family Lacipirellulaceae.</title>
        <authorList>
            <person name="Dedysh S.N."/>
            <person name="Kulichevskaya I.S."/>
            <person name="Beletsky A.V."/>
            <person name="Rakitin A.L."/>
            <person name="Mardanov A.V."/>
            <person name="Ivanova A.A."/>
            <person name="Saltykova V.X."/>
            <person name="Rijpstra W.I.C."/>
            <person name="Sinninghe Damste J.S."/>
            <person name="Ravin N.V."/>
        </authorList>
    </citation>
    <scope>NUCLEOTIDE SEQUENCE [LARGE SCALE GENOMIC DNA]</scope>
    <source>
        <strain evidence="18">PX69</strain>
    </source>
</reference>
<dbReference type="CDD" id="cd16922">
    <property type="entry name" value="HATPase_EvgS-ArcB-TorS-like"/>
    <property type="match status" value="1"/>
</dbReference>
<evidence type="ECO:0000313" key="18">
    <source>
        <dbReference type="Proteomes" id="UP000326837"/>
    </source>
</evidence>
<keyword evidence="18" id="KW-1185">Reference proteome</keyword>
<feature type="repeat" description="TPR" evidence="12">
    <location>
        <begin position="781"/>
        <end position="814"/>
    </location>
</feature>
<dbReference type="EC" id="2.7.13.3" evidence="2"/>
<keyword evidence="8" id="KW-0902">Two-component regulatory system</keyword>
<dbReference type="InterPro" id="IPR011009">
    <property type="entry name" value="Kinase-like_dom_sf"/>
</dbReference>
<dbReference type="Gene3D" id="3.30.450.40">
    <property type="match status" value="1"/>
</dbReference>
<dbReference type="Proteomes" id="UP000326837">
    <property type="component" value="Chromosome"/>
</dbReference>
<evidence type="ECO:0000256" key="8">
    <source>
        <dbReference type="ARBA" id="ARBA00023012"/>
    </source>
</evidence>
<evidence type="ECO:0000256" key="10">
    <source>
        <dbReference type="ARBA" id="ARBA00068150"/>
    </source>
</evidence>
<dbReference type="Gene3D" id="3.40.50.2300">
    <property type="match status" value="2"/>
</dbReference>
<dbReference type="InterPro" id="IPR041664">
    <property type="entry name" value="AAA_16"/>
</dbReference>
<feature type="domain" description="Histidine kinase" evidence="15">
    <location>
        <begin position="1458"/>
        <end position="1679"/>
    </location>
</feature>
<dbReference type="PROSITE" id="PS50109">
    <property type="entry name" value="HIS_KIN"/>
    <property type="match status" value="1"/>
</dbReference>
<dbReference type="CDD" id="cd17546">
    <property type="entry name" value="REC_hyHK_CKI1_RcsC-like"/>
    <property type="match status" value="1"/>
</dbReference>
<sequence length="1959" mass="213579">MVAGRFTRQRRLGHRQGMDIYTASDVETTDTVVLKTASISNYTPGSLMRLEYEAGVIRHLHSDWVAPLVDFGRDGETVFVAWKYFPGMPLEERLKAGPLTLLETMNLARSLLSALRDLHTSQILHRSVRPANLILGDREADGRATLVDFGPTRAIEPDAPLNRQPLDVALYASPEQAGSIDHDVTASSDLYSAGVVLFHCLTGRPPFEGNSVGAILFEHMTLPVPPIGGAEGRGHVPRAIEELVERLLKKDPRDRYQAAEAALADLEAIAEQLAAGVEEPSVVIGVSDRRATLTEPAFVARGQQVAALDAQIERAISGRGAVALVEGESGAGKSRLLAETLRRAARRGCWVLRGQGTSDVAQRPFNLLDGIVEGFLAAVQSRPELAVRVREELGGYCDAVAAALPALATVLQVDAANKTAPEETGEARTIQALSHFLDAIGSAQSPALILLDDCQWADELTYKLIRRWHTDGELRPGFHRYVLLVVAFRAEEVAEDHLLRRFNAAAHLQLPPLTAEEVRQLIESMAGVLPAEAIDAVIRLAEGSPFMAAAVLRGLVECGALTPAAEGWAVDATAMADAGSSSRAASFLTRRLDLLPPETIEFLSAGAVLGKQFELEMAAELSGMSPADAIAALNEARQRQLVWIRPDGAQCVYIHDKIRSALLDRLPAEQRQQRHERAANYLLKHSPERYSELAYHFDAAGDRAAALPFALRAADQARSQYALEVAEQQYRIALRGAQNDAVRFNIVEGLGDVLLLRGKYAQAGEFLEAADKLADDGLAKAKIRSKIGELSFKRGDMDSAIRDFEQSLRLLNRYVPRRGWITCLLLAWEGTVQVLHTLFPRMMLYRIKREPNDAERLALRQLSNLAHGYWYSRNVKMVLWAHLRNINLGERLLPSAELAQAYSEHAPAMTLVGYYSRAVAYAQKSLDLRKDMGDLWGQGQSLVFYGITLFAASRFDECIEKCRMAIRILERMGDYWQIHMARYQIAGSLYYLGDLQGAVHEAQLNHKSGLETGDEQASGIILDVWSRASTGAVPRHIIDPELKRPRTDAQGTCQLMLAEGVCRLAGGDLDSAVEAFDQAVQVAADVGVKNAYTLPALAWAATGRRLLAEHLHELTPQRRNQLLAESARFARRAINARFLCANDVPQALREYAVILAMQGRLRKSRRIFAWAISSATKLKERRELARTLIASGEIGVEADWPDAELHTRQGETLLAELAAQGDVATDVDSSRDREAVNLSLVDRFDTVLDSGRKIASGLAADTIHEAARGAALRLLRGERCYVIPLDPIDQTGDLTGVPAAHTATCQRAIDRALLARRALACVDEAADSTADDGPERSVLCVPIYVRGRAVACLYVTHDQIRDLFGPDEERLADFVATIAGAALENAEGFAELQQLNASLEQRVAERTAAAESRARELAISNNELERTANELRAAEEELIGAKLAAESANQAKSRFLATMSHEIRTPMNGVLGMTELVLHTPLSDQQRNYVGVVKDSANALLMLLNDILDLSKIEAGRMELESIPLNLREVVAEATRLLGVAATGKGLELLCRIAPDVPEGLLGDPSRLRQIVVNLVSNAVKFTAEGEVFVDVSLVRREDGRAVVRMAVQDTGIGIAKDKIDAVFEAFRQSDSSTTRRYGGTGLGLSISMQLVQLMEGRIWLESELGQGSTFFCEIPFATNTEFAPAVATPSTPVGETLLVSSNAHSRMIYGEILQQCGVEVQAFATSEFSGSSTAKLALVDLNAACQDEWDVVEQLTLAPQERRPAIVMLIPAGQVEAADRCRGLGIEHVLVKPAKLSEVRATIQSISSRGSQPAKATTASSSALTEQRPLRILVADDSPVNQEVARGLLELCGHTASVADDGLQAVELFEREMFDLILMDIEMPELDGLSAARRIRAIEAERGQPRTHMIALSAHALVGFTAECEAAGMDGYIAKPIRPDELFEATRKIGAAVELAAY</sequence>
<dbReference type="InterPro" id="IPR005467">
    <property type="entry name" value="His_kinase_dom"/>
</dbReference>
<organism evidence="17 18">
    <name type="scientific">Lacipirellula parvula</name>
    <dbReference type="NCBI Taxonomy" id="2650471"/>
    <lineage>
        <taxon>Bacteria</taxon>
        <taxon>Pseudomonadati</taxon>
        <taxon>Planctomycetota</taxon>
        <taxon>Planctomycetia</taxon>
        <taxon>Pirellulales</taxon>
        <taxon>Lacipirellulaceae</taxon>
        <taxon>Lacipirellula</taxon>
    </lineage>
</organism>
<dbReference type="PANTHER" id="PTHR45339:SF1">
    <property type="entry name" value="HYBRID SIGNAL TRANSDUCTION HISTIDINE KINASE J"/>
    <property type="match status" value="1"/>
</dbReference>
<keyword evidence="4" id="KW-0808">Transferase</keyword>
<feature type="modified residue" description="4-aspartylphosphate" evidence="11">
    <location>
        <position position="1741"/>
    </location>
</feature>
<dbReference type="PANTHER" id="PTHR45339">
    <property type="entry name" value="HYBRID SIGNAL TRANSDUCTION HISTIDINE KINASE J"/>
    <property type="match status" value="1"/>
</dbReference>
<evidence type="ECO:0000256" key="7">
    <source>
        <dbReference type="ARBA" id="ARBA00022840"/>
    </source>
</evidence>
<dbReference type="FunFam" id="3.30.565.10:FF:000010">
    <property type="entry name" value="Sensor histidine kinase RcsC"/>
    <property type="match status" value="1"/>
</dbReference>
<dbReference type="Gene3D" id="1.10.510.10">
    <property type="entry name" value="Transferase(Phosphotransferase) domain 1"/>
    <property type="match status" value="1"/>
</dbReference>
<keyword evidence="12" id="KW-0802">TPR repeat</keyword>
<dbReference type="PROSITE" id="PS50005">
    <property type="entry name" value="TPR"/>
    <property type="match status" value="1"/>
</dbReference>
<dbReference type="InterPro" id="IPR003661">
    <property type="entry name" value="HisK_dim/P_dom"/>
</dbReference>
<dbReference type="InterPro" id="IPR029016">
    <property type="entry name" value="GAF-like_dom_sf"/>
</dbReference>
<dbReference type="Pfam" id="PF00072">
    <property type="entry name" value="Response_reg"/>
    <property type="match status" value="1"/>
</dbReference>
<dbReference type="CDD" id="cd14014">
    <property type="entry name" value="STKc_PknB_like"/>
    <property type="match status" value="1"/>
</dbReference>
<evidence type="ECO:0000256" key="3">
    <source>
        <dbReference type="ARBA" id="ARBA00022553"/>
    </source>
</evidence>
<dbReference type="SMART" id="SM00388">
    <property type="entry name" value="HisKA"/>
    <property type="match status" value="1"/>
</dbReference>
<dbReference type="InterPro" id="IPR011006">
    <property type="entry name" value="CheY-like_superfamily"/>
</dbReference>
<feature type="domain" description="Protein kinase" evidence="14">
    <location>
        <begin position="6"/>
        <end position="269"/>
    </location>
</feature>
<dbReference type="InterPro" id="IPR036097">
    <property type="entry name" value="HisK_dim/P_sf"/>
</dbReference>
<feature type="coiled-coil region" evidence="13">
    <location>
        <begin position="1414"/>
        <end position="1451"/>
    </location>
</feature>
<evidence type="ECO:0000256" key="13">
    <source>
        <dbReference type="SAM" id="Coils"/>
    </source>
</evidence>
<dbReference type="InterPro" id="IPR019734">
    <property type="entry name" value="TPR_rpt"/>
</dbReference>
<dbReference type="InterPro" id="IPR001789">
    <property type="entry name" value="Sig_transdc_resp-reg_receiver"/>
</dbReference>
<dbReference type="PROSITE" id="PS50110">
    <property type="entry name" value="RESPONSE_REGULATORY"/>
    <property type="match status" value="2"/>
</dbReference>
<evidence type="ECO:0000256" key="4">
    <source>
        <dbReference type="ARBA" id="ARBA00022679"/>
    </source>
</evidence>
<proteinExistence type="predicted"/>
<dbReference type="Pfam" id="PF00069">
    <property type="entry name" value="Pkinase"/>
    <property type="match status" value="1"/>
</dbReference>
<evidence type="ECO:0000256" key="11">
    <source>
        <dbReference type="PROSITE-ProRule" id="PRU00169"/>
    </source>
</evidence>
<feature type="modified residue" description="4-aspartylphosphate" evidence="11">
    <location>
        <position position="1881"/>
    </location>
</feature>
<evidence type="ECO:0000259" key="15">
    <source>
        <dbReference type="PROSITE" id="PS50109"/>
    </source>
</evidence>
<dbReference type="Pfam" id="PF01590">
    <property type="entry name" value="GAF"/>
    <property type="match status" value="1"/>
</dbReference>
<dbReference type="CDD" id="cd00082">
    <property type="entry name" value="HisKA"/>
    <property type="match status" value="1"/>
</dbReference>
<accession>A0A5K7XE57</accession>
<dbReference type="SMART" id="SM00028">
    <property type="entry name" value="TPR"/>
    <property type="match status" value="4"/>
</dbReference>